<gene>
    <name evidence="2" type="ORF">AS359_08900</name>
</gene>
<dbReference type="InterPro" id="IPR018723">
    <property type="entry name" value="DUF2254_membrane"/>
</dbReference>
<accession>A0A0W7Z0T3</accession>
<evidence type="ECO:0000256" key="1">
    <source>
        <dbReference type="SAM" id="Phobius"/>
    </source>
</evidence>
<keyword evidence="3" id="KW-1185">Reference proteome</keyword>
<dbReference type="EMBL" id="LPXH01000025">
    <property type="protein sequence ID" value="KUF40945.1"/>
    <property type="molecule type" value="Genomic_DNA"/>
</dbReference>
<comment type="caution">
    <text evidence="2">The sequence shown here is derived from an EMBL/GenBank/DDBJ whole genome shotgun (WGS) entry which is preliminary data.</text>
</comment>
<evidence type="ECO:0000313" key="3">
    <source>
        <dbReference type="Proteomes" id="UP000053300"/>
    </source>
</evidence>
<proteinExistence type="predicted"/>
<feature type="transmembrane region" description="Helical" evidence="1">
    <location>
        <begin position="130"/>
        <end position="151"/>
    </location>
</feature>
<organism evidence="2 3">
    <name type="scientific">Comamonas kerstersii</name>
    <dbReference type="NCBI Taxonomy" id="225992"/>
    <lineage>
        <taxon>Bacteria</taxon>
        <taxon>Pseudomonadati</taxon>
        <taxon>Pseudomonadota</taxon>
        <taxon>Betaproteobacteria</taxon>
        <taxon>Burkholderiales</taxon>
        <taxon>Comamonadaceae</taxon>
        <taxon>Comamonas</taxon>
    </lineage>
</organism>
<dbReference type="AlphaFoldDB" id="A0A0W7Z0T3"/>
<evidence type="ECO:0008006" key="4">
    <source>
        <dbReference type="Google" id="ProtNLM"/>
    </source>
</evidence>
<dbReference type="Proteomes" id="UP000053300">
    <property type="component" value="Unassembled WGS sequence"/>
</dbReference>
<sequence>MNGGGNCQVGCRLWARTTLIGLLGVLTALLAAVVEIWIPWELPGFVDVAAIESLLTIIASSMLAVTTFSLGVMTSAYGSATSNVTPRATKLLMEDPITQTVLASFIGSFIFSVVGMIVLRFGAYGERGRVVLFIVTIAVIALIVVNLLRWIDYLTRFGRMGETMGRVEDATRTALQQRLAQPYLGGQCWPFPQHPPQAGIAIAAEQVGYVQHIDMPALAQAAKEAGGTIYMGATPGRHVFVDSPLAWLVCSAQTSPEALEAALSAIRASFSVGNERNFEQDPRFGLAVMCEIASRALSPATNDPGTALDVIARSTRLLSVWAQGLREREAQEIAADYPEIFVPPLRSADLFDDAFMLMARDGAGLVEIQLRLQKSLAALGRIGHGEFRQAAREQAELALARADVAMALEHDKQRLHALVQELRQQS</sequence>
<feature type="transmembrane region" description="Helical" evidence="1">
    <location>
        <begin position="19"/>
        <end position="38"/>
    </location>
</feature>
<keyword evidence="1" id="KW-0812">Transmembrane</keyword>
<keyword evidence="1" id="KW-1133">Transmembrane helix</keyword>
<feature type="transmembrane region" description="Helical" evidence="1">
    <location>
        <begin position="58"/>
        <end position="80"/>
    </location>
</feature>
<name>A0A0W7Z0T3_9BURK</name>
<feature type="transmembrane region" description="Helical" evidence="1">
    <location>
        <begin position="101"/>
        <end position="124"/>
    </location>
</feature>
<evidence type="ECO:0000313" key="2">
    <source>
        <dbReference type="EMBL" id="KUF40945.1"/>
    </source>
</evidence>
<dbReference type="Pfam" id="PF10011">
    <property type="entry name" value="DUF2254"/>
    <property type="match status" value="1"/>
</dbReference>
<reference evidence="2 3" key="1">
    <citation type="submission" date="2015-12" db="EMBL/GenBank/DDBJ databases">
        <title>Complete genome sequence of a multi-drug resistant strain Acidovorax sp. 12322-1.</title>
        <authorList>
            <person name="Ming D."/>
            <person name="Wang M."/>
            <person name="Hu S."/>
            <person name="Zhou Y."/>
            <person name="Jiang T."/>
        </authorList>
    </citation>
    <scope>NUCLEOTIDE SEQUENCE [LARGE SCALE GENOMIC DNA]</scope>
    <source>
        <strain evidence="2 3">12322-1</strain>
    </source>
</reference>
<protein>
    <recommendedName>
        <fullName evidence="4">DUF2254 domain-containing protein</fullName>
    </recommendedName>
</protein>
<keyword evidence="1" id="KW-0472">Membrane</keyword>